<gene>
    <name evidence="2" type="ORF">NDU88_003560</name>
</gene>
<accession>A0AAV7KVA2</accession>
<evidence type="ECO:0000256" key="1">
    <source>
        <dbReference type="SAM" id="MobiDB-lite"/>
    </source>
</evidence>
<dbReference type="Proteomes" id="UP001066276">
    <property type="component" value="Chromosome 12"/>
</dbReference>
<protein>
    <submittedName>
        <fullName evidence="2">Uncharacterized protein</fullName>
    </submittedName>
</protein>
<feature type="region of interest" description="Disordered" evidence="1">
    <location>
        <begin position="35"/>
        <end position="59"/>
    </location>
</feature>
<evidence type="ECO:0000313" key="3">
    <source>
        <dbReference type="Proteomes" id="UP001066276"/>
    </source>
</evidence>
<reference evidence="2" key="1">
    <citation type="journal article" date="2022" name="bioRxiv">
        <title>Sequencing and chromosome-scale assembly of the giantPleurodeles waltlgenome.</title>
        <authorList>
            <person name="Brown T."/>
            <person name="Elewa A."/>
            <person name="Iarovenko S."/>
            <person name="Subramanian E."/>
            <person name="Araus A.J."/>
            <person name="Petzold A."/>
            <person name="Susuki M."/>
            <person name="Suzuki K.-i.T."/>
            <person name="Hayashi T."/>
            <person name="Toyoda A."/>
            <person name="Oliveira C."/>
            <person name="Osipova E."/>
            <person name="Leigh N.D."/>
            <person name="Simon A."/>
            <person name="Yun M.H."/>
        </authorList>
    </citation>
    <scope>NUCLEOTIDE SEQUENCE</scope>
    <source>
        <strain evidence="2">20211129_DDA</strain>
        <tissue evidence="2">Liver</tissue>
    </source>
</reference>
<dbReference type="AlphaFoldDB" id="A0AAV7KVA2"/>
<dbReference type="EMBL" id="JANPWB010000016">
    <property type="protein sequence ID" value="KAJ1083401.1"/>
    <property type="molecule type" value="Genomic_DNA"/>
</dbReference>
<sequence>MDIVVARALEIKPTVKGRVARRKQAPTRAIRQLSLDESETQEATKYPQQHTHRLEDSSPEDKVEIFLNLFMNGLKQHSRPQPVCVKEVAESEVKALIDPGALVNVMGIQQYRHLKPKPPLTPCNTKLTYESQSLLPLNGRMTVSIHSNGQ</sequence>
<keyword evidence="3" id="KW-1185">Reference proteome</keyword>
<proteinExistence type="predicted"/>
<name>A0AAV7KVA2_PLEWA</name>
<evidence type="ECO:0000313" key="2">
    <source>
        <dbReference type="EMBL" id="KAJ1083401.1"/>
    </source>
</evidence>
<comment type="caution">
    <text evidence="2">The sequence shown here is derived from an EMBL/GenBank/DDBJ whole genome shotgun (WGS) entry which is preliminary data.</text>
</comment>
<organism evidence="2 3">
    <name type="scientific">Pleurodeles waltl</name>
    <name type="common">Iberian ribbed newt</name>
    <dbReference type="NCBI Taxonomy" id="8319"/>
    <lineage>
        <taxon>Eukaryota</taxon>
        <taxon>Metazoa</taxon>
        <taxon>Chordata</taxon>
        <taxon>Craniata</taxon>
        <taxon>Vertebrata</taxon>
        <taxon>Euteleostomi</taxon>
        <taxon>Amphibia</taxon>
        <taxon>Batrachia</taxon>
        <taxon>Caudata</taxon>
        <taxon>Salamandroidea</taxon>
        <taxon>Salamandridae</taxon>
        <taxon>Pleurodelinae</taxon>
        <taxon>Pleurodeles</taxon>
    </lineage>
</organism>